<dbReference type="InParanoid" id="A0A1Z5JBB4"/>
<sequence length="267" mass="30519">MKIALSVSFSFIVAEGLLPQMQRFAPTGIHSSAALDQQGWIPRRFRKEEEDGMVSAMAMLQQAKLELSELSLQEVPKKEIDFSDNSQSRAEKWEQTVFSAMQQLELQIEQSAQTTGERSLQFWKTTVAEPFSKWSLPQLPAVHSLETMERAVFDEMERLENLIEKSASRTGTYALQSVQAALEAIRPQAQQVKIRWTQKLVSIIRDMADHLERHVEPVTEKDAPAGVVFTPVYYTRPVSPPPRRRPGIITSFVTRMIRNVRAKWHRA</sequence>
<gene>
    <name evidence="1" type="ORF">FisN_9Hh199</name>
</gene>
<name>A0A1Z5JBB4_FISSO</name>
<protein>
    <submittedName>
        <fullName evidence="1">Uncharacterized protein</fullName>
    </submittedName>
</protein>
<dbReference type="AlphaFoldDB" id="A0A1Z5JBB4"/>
<evidence type="ECO:0000313" key="1">
    <source>
        <dbReference type="EMBL" id="GAX11108.1"/>
    </source>
</evidence>
<evidence type="ECO:0000313" key="2">
    <source>
        <dbReference type="Proteomes" id="UP000198406"/>
    </source>
</evidence>
<accession>A0A1Z5JBB4</accession>
<reference evidence="1 2" key="1">
    <citation type="journal article" date="2015" name="Plant Cell">
        <title>Oil accumulation by the oleaginous diatom Fistulifera solaris as revealed by the genome and transcriptome.</title>
        <authorList>
            <person name="Tanaka T."/>
            <person name="Maeda Y."/>
            <person name="Veluchamy A."/>
            <person name="Tanaka M."/>
            <person name="Abida H."/>
            <person name="Marechal E."/>
            <person name="Bowler C."/>
            <person name="Muto M."/>
            <person name="Sunaga Y."/>
            <person name="Tanaka M."/>
            <person name="Yoshino T."/>
            <person name="Taniguchi T."/>
            <person name="Fukuda Y."/>
            <person name="Nemoto M."/>
            <person name="Matsumoto M."/>
            <person name="Wong P.S."/>
            <person name="Aburatani S."/>
            <person name="Fujibuchi W."/>
        </authorList>
    </citation>
    <scope>NUCLEOTIDE SEQUENCE [LARGE SCALE GENOMIC DNA]</scope>
    <source>
        <strain evidence="1 2">JPCC DA0580</strain>
    </source>
</reference>
<proteinExistence type="predicted"/>
<dbReference type="EMBL" id="BDSP01000036">
    <property type="protein sequence ID" value="GAX11108.1"/>
    <property type="molecule type" value="Genomic_DNA"/>
</dbReference>
<keyword evidence="2" id="KW-1185">Reference proteome</keyword>
<dbReference type="Proteomes" id="UP000198406">
    <property type="component" value="Unassembled WGS sequence"/>
</dbReference>
<comment type="caution">
    <text evidence="1">The sequence shown here is derived from an EMBL/GenBank/DDBJ whole genome shotgun (WGS) entry which is preliminary data.</text>
</comment>
<organism evidence="1 2">
    <name type="scientific">Fistulifera solaris</name>
    <name type="common">Oleaginous diatom</name>
    <dbReference type="NCBI Taxonomy" id="1519565"/>
    <lineage>
        <taxon>Eukaryota</taxon>
        <taxon>Sar</taxon>
        <taxon>Stramenopiles</taxon>
        <taxon>Ochrophyta</taxon>
        <taxon>Bacillariophyta</taxon>
        <taxon>Bacillariophyceae</taxon>
        <taxon>Bacillariophycidae</taxon>
        <taxon>Naviculales</taxon>
        <taxon>Naviculaceae</taxon>
        <taxon>Fistulifera</taxon>
    </lineage>
</organism>